<dbReference type="EMBL" id="CP000159">
    <property type="protein sequence ID" value="ABC44129.1"/>
    <property type="molecule type" value="Genomic_DNA"/>
</dbReference>
<accession>Q2RZ25</accession>
<feature type="region of interest" description="Disordered" evidence="1">
    <location>
        <begin position="421"/>
        <end position="468"/>
    </location>
</feature>
<organism evidence="2 3">
    <name type="scientific">Salinibacter ruber (strain DSM 13855 / M31)</name>
    <dbReference type="NCBI Taxonomy" id="309807"/>
    <lineage>
        <taxon>Bacteria</taxon>
        <taxon>Pseudomonadati</taxon>
        <taxon>Rhodothermota</taxon>
        <taxon>Rhodothermia</taxon>
        <taxon>Rhodothermales</taxon>
        <taxon>Salinibacteraceae</taxon>
        <taxon>Salinibacter</taxon>
    </lineage>
</organism>
<keyword evidence="3" id="KW-1185">Reference proteome</keyword>
<evidence type="ECO:0000256" key="1">
    <source>
        <dbReference type="SAM" id="MobiDB-lite"/>
    </source>
</evidence>
<dbReference type="Proteomes" id="UP000008674">
    <property type="component" value="Chromosome"/>
</dbReference>
<name>Q2RZ25_SALRD</name>
<evidence type="ECO:0000313" key="3">
    <source>
        <dbReference type="Proteomes" id="UP000008674"/>
    </source>
</evidence>
<protein>
    <submittedName>
        <fullName evidence="2">Uncharacterized protein</fullName>
    </submittedName>
</protein>
<feature type="compositionally biased region" description="Basic and acidic residues" evidence="1">
    <location>
        <begin position="363"/>
        <end position="385"/>
    </location>
</feature>
<reference evidence="2 3" key="1">
    <citation type="journal article" date="2005" name="Proc. Natl. Acad. Sci. U.S.A.">
        <title>The genome of Salinibacter ruber: convergence and gene exchange among hyperhalophilic bacteria and archaea.</title>
        <authorList>
            <person name="Mongodin E.F."/>
            <person name="Nelson K.E."/>
            <person name="Daugherty S."/>
            <person name="Deboy R.T."/>
            <person name="Wister J."/>
            <person name="Khouri H."/>
            <person name="Weidman J."/>
            <person name="Walsh D.A."/>
            <person name="Papke R.T."/>
            <person name="Sanchez Perez G."/>
            <person name="Sharma A.K."/>
            <person name="Nesbo C.L."/>
            <person name="MacLeod D."/>
            <person name="Bapteste E."/>
            <person name="Doolittle W.F."/>
            <person name="Charlebois R.L."/>
            <person name="Legault B."/>
            <person name="Rodriguez-Valera F."/>
        </authorList>
    </citation>
    <scope>NUCLEOTIDE SEQUENCE [LARGE SCALE GENOMIC DNA]</scope>
    <source>
        <strain evidence="3">DSM 13855 / CECT 5946 / M31</strain>
    </source>
</reference>
<dbReference type="EnsemblBacteria" id="ABC44129">
    <property type="protein sequence ID" value="ABC44129"/>
    <property type="gene ID" value="SRU_2714"/>
</dbReference>
<dbReference type="HOGENOM" id="CLU_583802_0_0_10"/>
<feature type="region of interest" description="Disordered" evidence="1">
    <location>
        <begin position="283"/>
        <end position="400"/>
    </location>
</feature>
<gene>
    <name evidence="2" type="ordered locus">SRU_2714</name>
</gene>
<dbReference type="AlphaFoldDB" id="Q2RZ25"/>
<dbReference type="KEGG" id="sru:SRU_2714"/>
<evidence type="ECO:0000313" key="2">
    <source>
        <dbReference type="EMBL" id="ABC44129.1"/>
    </source>
</evidence>
<sequence length="468" mass="49394">MGQNDAVADARQVVLKAGGTGGGGNERRSQRPALVGPPVAVKAVVVVGRIAPRRRLYELGVLARHAEVLPQHGSHEGRRVRAAKAYAPEAVLGTAKSEAVDVLVVEFPVHPAVEAAEVQVEAQVVGGEVVGVGAHVENVLFAQHGAQPVADRHRLFAPTGVRAAPLGVVHESDVDLKGSVWREGAEIQRLFVEERIADEPLASEPSVGQVALQGHVGTGARNWHVAVGREGDLGDRRGVFAPGDAPERQTRGHAPNHLLPAAHGELDGPVPKPAVQLGRMCRRRLGGPPHELGPECVGEPTVLKGAADGKPEPHVGGGGVDHPIPVGGEPEGEGGARSSRRKDRRGVPHGVAAGLGPALRYGDAPREDEQTDPAHDRPVRREHGNDGSMVEQSSRLRAAPTRHGLLATRIHLLIRWAVGGRRSGSTDVRRHPLHGCADRATRFVPGPRPRGAGSRPRTSPPRRLETAC</sequence>
<proteinExistence type="predicted"/>